<evidence type="ECO:0000313" key="7">
    <source>
        <dbReference type="Proteomes" id="UP000515204"/>
    </source>
</evidence>
<dbReference type="Gene3D" id="3.30.160.60">
    <property type="entry name" value="Classic Zinc Finger"/>
    <property type="match status" value="1"/>
</dbReference>
<evidence type="ECO:0000256" key="5">
    <source>
        <dbReference type="PROSITE-ProRule" id="PRU00042"/>
    </source>
</evidence>
<dbReference type="Proteomes" id="UP000515204">
    <property type="component" value="Unplaced"/>
</dbReference>
<dbReference type="InterPro" id="IPR036236">
    <property type="entry name" value="Znf_C2H2_sf"/>
</dbReference>
<reference evidence="8" key="1">
    <citation type="submission" date="2025-08" db="UniProtKB">
        <authorList>
            <consortium name="RefSeq"/>
        </authorList>
    </citation>
    <scope>IDENTIFICATION</scope>
</reference>
<feature type="domain" description="C2H2-type" evidence="6">
    <location>
        <begin position="135"/>
        <end position="162"/>
    </location>
</feature>
<dbReference type="InterPro" id="IPR050688">
    <property type="entry name" value="Zinc_finger/UBP_domain"/>
</dbReference>
<dbReference type="SMART" id="SM00355">
    <property type="entry name" value="ZnF_C2H2"/>
    <property type="match status" value="2"/>
</dbReference>
<dbReference type="Pfam" id="PF00096">
    <property type="entry name" value="zf-C2H2"/>
    <property type="match status" value="1"/>
</dbReference>
<feature type="domain" description="C2H2-type" evidence="6">
    <location>
        <begin position="161"/>
        <end position="189"/>
    </location>
</feature>
<keyword evidence="3 5" id="KW-0863">Zinc-finger</keyword>
<keyword evidence="7" id="KW-1185">Reference proteome</keyword>
<gene>
    <name evidence="8" type="primary">LOC106744502</name>
</gene>
<name>A0A6P3XAD1_DINQU</name>
<organism evidence="7 8">
    <name type="scientific">Dinoponera quadriceps</name>
    <name type="common">South American ant</name>
    <dbReference type="NCBI Taxonomy" id="609295"/>
    <lineage>
        <taxon>Eukaryota</taxon>
        <taxon>Metazoa</taxon>
        <taxon>Ecdysozoa</taxon>
        <taxon>Arthropoda</taxon>
        <taxon>Hexapoda</taxon>
        <taxon>Insecta</taxon>
        <taxon>Pterygota</taxon>
        <taxon>Neoptera</taxon>
        <taxon>Endopterygota</taxon>
        <taxon>Hymenoptera</taxon>
        <taxon>Apocrita</taxon>
        <taxon>Aculeata</taxon>
        <taxon>Formicoidea</taxon>
        <taxon>Formicidae</taxon>
        <taxon>Ponerinae</taxon>
        <taxon>Ponerini</taxon>
        <taxon>Dinoponera</taxon>
    </lineage>
</organism>
<sequence length="210" mass="24746">MQQVVSMEASPRRARESLLWSEEGGMLSVLHLQEQSQVEPEVAHKEDPPGCMRIDCFVMTFTPKVLSTLSYLRAKLNLVFAAARKPASEPSKSEPPVSETRFRNVKYITSFTSNPTSHLNWKPSFNQMEQIGGRYKCWNCSKSYRLKHHLVQHVRDFCGQECCPYCGYRTNRKWNLKTHIRRIHTNEWLLQERSLQEHPLQERRYQKHQN</sequence>
<dbReference type="GO" id="GO:0005634">
    <property type="term" value="C:nucleus"/>
    <property type="evidence" value="ECO:0007669"/>
    <property type="project" value="TreeGrafter"/>
</dbReference>
<protein>
    <submittedName>
        <fullName evidence="8">Uncharacterized protein LOC106744502 isoform X2</fullName>
    </submittedName>
</protein>
<evidence type="ECO:0000313" key="8">
    <source>
        <dbReference type="RefSeq" id="XP_014474844.1"/>
    </source>
</evidence>
<evidence type="ECO:0000256" key="1">
    <source>
        <dbReference type="ARBA" id="ARBA00022723"/>
    </source>
</evidence>
<evidence type="ECO:0000256" key="3">
    <source>
        <dbReference type="ARBA" id="ARBA00022771"/>
    </source>
</evidence>
<keyword evidence="4" id="KW-0862">Zinc</keyword>
<dbReference type="GO" id="GO:0008270">
    <property type="term" value="F:zinc ion binding"/>
    <property type="evidence" value="ECO:0007669"/>
    <property type="project" value="UniProtKB-KW"/>
</dbReference>
<dbReference type="InterPro" id="IPR013087">
    <property type="entry name" value="Znf_C2H2_type"/>
</dbReference>
<dbReference type="RefSeq" id="XP_014474844.1">
    <property type="nucleotide sequence ID" value="XM_014619358.1"/>
</dbReference>
<evidence type="ECO:0000259" key="6">
    <source>
        <dbReference type="PROSITE" id="PS50157"/>
    </source>
</evidence>
<dbReference type="GO" id="GO:0045944">
    <property type="term" value="P:positive regulation of transcription by RNA polymerase II"/>
    <property type="evidence" value="ECO:0007669"/>
    <property type="project" value="TreeGrafter"/>
</dbReference>
<proteinExistence type="predicted"/>
<keyword evidence="2" id="KW-0677">Repeat</keyword>
<dbReference type="PANTHER" id="PTHR24403">
    <property type="entry name" value="ZINC FINGER PROTEIN"/>
    <property type="match status" value="1"/>
</dbReference>
<dbReference type="GeneID" id="106744502"/>
<dbReference type="PROSITE" id="PS50157">
    <property type="entry name" value="ZINC_FINGER_C2H2_2"/>
    <property type="match status" value="2"/>
</dbReference>
<keyword evidence="1" id="KW-0479">Metal-binding</keyword>
<dbReference type="PANTHER" id="PTHR24403:SF67">
    <property type="entry name" value="FI01116P-RELATED"/>
    <property type="match status" value="1"/>
</dbReference>
<dbReference type="AlphaFoldDB" id="A0A6P3XAD1"/>
<evidence type="ECO:0000256" key="4">
    <source>
        <dbReference type="ARBA" id="ARBA00022833"/>
    </source>
</evidence>
<evidence type="ECO:0000256" key="2">
    <source>
        <dbReference type="ARBA" id="ARBA00022737"/>
    </source>
</evidence>
<dbReference type="SUPFAM" id="SSF57667">
    <property type="entry name" value="beta-beta-alpha zinc fingers"/>
    <property type="match status" value="1"/>
</dbReference>
<accession>A0A6P3XAD1</accession>